<evidence type="ECO:0000313" key="4">
    <source>
        <dbReference type="WBParaSite" id="DME_0000911701-mRNA-1"/>
    </source>
</evidence>
<accession>A0A158Q653</accession>
<sequence length="301" mass="35129">MNIDLNAWNLLISASEAKIMRSSTKADENCLEKLWNSGRIFSDSQWQWFIQFVDLINELSVKCVEEIDAITINFRINEAVAECSDVPYPIKFNKWELDFEENECIKLYFDIFDDNDFSKNCTFICIVSWLEPRMFPRLLDCSNPSYLRGRRFDLWDCDLPFAYNFSRIFLGISFTQNEKIESTKKEEVEVHSVPCKIEYTGPANVKRYLLRDKLESGEEITTFRGRLLNGSIAEMPNDYKLFVAKECDGHGVLAGEERRFDVERVLSSFLLWEYDRPSSENSPIRRAINFINIAEDLAADD</sequence>
<keyword evidence="3" id="KW-1185">Reference proteome</keyword>
<name>A0A158Q653_DRAME</name>
<dbReference type="GO" id="GO:0032299">
    <property type="term" value="C:ribonuclease H2 complex"/>
    <property type="evidence" value="ECO:0007669"/>
    <property type="project" value="InterPro"/>
</dbReference>
<reference evidence="1 3" key="2">
    <citation type="submission" date="2018-11" db="EMBL/GenBank/DDBJ databases">
        <authorList>
            <consortium name="Pathogen Informatics"/>
        </authorList>
    </citation>
    <scope>NUCLEOTIDE SEQUENCE [LARGE SCALE GENOMIC DNA]</scope>
</reference>
<dbReference type="GO" id="GO:0006401">
    <property type="term" value="P:RNA catabolic process"/>
    <property type="evidence" value="ECO:0007669"/>
    <property type="project" value="InterPro"/>
</dbReference>
<dbReference type="InterPro" id="IPR013924">
    <property type="entry name" value="RNase_H2_suC"/>
</dbReference>
<evidence type="ECO:0000313" key="3">
    <source>
        <dbReference type="Proteomes" id="UP000274756"/>
    </source>
</evidence>
<dbReference type="EMBL" id="UYYG01001229">
    <property type="protein sequence ID" value="VDN60648.1"/>
    <property type="molecule type" value="Genomic_DNA"/>
</dbReference>
<reference evidence="4" key="1">
    <citation type="submission" date="2016-04" db="UniProtKB">
        <authorList>
            <consortium name="WormBaseParasite"/>
        </authorList>
    </citation>
    <scope>IDENTIFICATION</scope>
</reference>
<dbReference type="PANTHER" id="PTHR47204">
    <property type="entry name" value="OS02G0168900 PROTEIN"/>
    <property type="match status" value="1"/>
</dbReference>
<dbReference type="STRING" id="318479.A0A158Q653"/>
<dbReference type="OrthoDB" id="6222486at2759"/>
<dbReference type="Proteomes" id="UP000038040">
    <property type="component" value="Unplaced"/>
</dbReference>
<gene>
    <name evidence="1" type="ORF">DME_LOCUS10621</name>
</gene>
<dbReference type="Proteomes" id="UP000274756">
    <property type="component" value="Unassembled WGS sequence"/>
</dbReference>
<dbReference type="CDD" id="cd09271">
    <property type="entry name" value="RNase_H2-C"/>
    <property type="match status" value="1"/>
</dbReference>
<proteinExistence type="predicted"/>
<evidence type="ECO:0000313" key="1">
    <source>
        <dbReference type="EMBL" id="VDN60648.1"/>
    </source>
</evidence>
<dbReference type="WBParaSite" id="DME_0000911701-mRNA-1">
    <property type="protein sequence ID" value="DME_0000911701-mRNA-1"/>
    <property type="gene ID" value="DME_0000911701"/>
</dbReference>
<dbReference type="AlphaFoldDB" id="A0A158Q653"/>
<evidence type="ECO:0000313" key="2">
    <source>
        <dbReference type="Proteomes" id="UP000038040"/>
    </source>
</evidence>
<dbReference type="Pfam" id="PF08615">
    <property type="entry name" value="RNase_H2_suC"/>
    <property type="match status" value="1"/>
</dbReference>
<dbReference type="PANTHER" id="PTHR47204:SF1">
    <property type="entry name" value="RIBONUCLEASE H2 SUBUNIT C"/>
    <property type="match status" value="1"/>
</dbReference>
<protein>
    <submittedName>
        <fullName evidence="4">UBC core domain-containing protein</fullName>
    </submittedName>
</protein>
<organism evidence="2 4">
    <name type="scientific">Dracunculus medinensis</name>
    <name type="common">Guinea worm</name>
    <dbReference type="NCBI Taxonomy" id="318479"/>
    <lineage>
        <taxon>Eukaryota</taxon>
        <taxon>Metazoa</taxon>
        <taxon>Ecdysozoa</taxon>
        <taxon>Nematoda</taxon>
        <taxon>Chromadorea</taxon>
        <taxon>Rhabditida</taxon>
        <taxon>Spirurina</taxon>
        <taxon>Dracunculoidea</taxon>
        <taxon>Dracunculidae</taxon>
        <taxon>Dracunculus</taxon>
    </lineage>
</organism>
<dbReference type="Gene3D" id="2.40.128.680">
    <property type="match status" value="1"/>
</dbReference>